<name>A0A7G9GA99_9FIRM</name>
<sequence>MKRAKKLVGITVAAVMAAAALAGCGGSGGSTSGDGGSSAMANSGADYLEGIKEKGTLVVGCDPTIEGVCYLDPSSGEITGFIPEIINGFASELGVTVDWETLEWSAMLTAVNSGKVDMIAANMNMTLERASQIVFSDPYFVDHGKGCVKKDSPYQSLDDLNGESVKIGVTEGSAYEDLIPTLFPESETVTLSAGTWQDALSSGIIDVAFDDGVVFAGPLNVNDNIRLLDGNGPSYLNGCAFAMGNYVTRDAFNLYIQRLKVNGDYADIYAQYMGTEWVPETNVSSY</sequence>
<evidence type="ECO:0000259" key="3">
    <source>
        <dbReference type="SMART" id="SM00062"/>
    </source>
</evidence>
<dbReference type="Pfam" id="PF00497">
    <property type="entry name" value="SBP_bac_3"/>
    <property type="match status" value="1"/>
</dbReference>
<dbReference type="PROSITE" id="PS51257">
    <property type="entry name" value="PROKAR_LIPOPROTEIN"/>
    <property type="match status" value="1"/>
</dbReference>
<proteinExistence type="predicted"/>
<accession>A0A7G9GA99</accession>
<dbReference type="PANTHER" id="PTHR35936">
    <property type="entry name" value="MEMBRANE-BOUND LYTIC MUREIN TRANSGLYCOSYLASE F"/>
    <property type="match status" value="1"/>
</dbReference>
<feature type="domain" description="Solute-binding protein family 3/N-terminal" evidence="3">
    <location>
        <begin position="56"/>
        <end position="276"/>
    </location>
</feature>
<dbReference type="InterPro" id="IPR001638">
    <property type="entry name" value="Solute-binding_3/MltF_N"/>
</dbReference>
<dbReference type="SMART" id="SM00062">
    <property type="entry name" value="PBPb"/>
    <property type="match status" value="1"/>
</dbReference>
<dbReference type="AlphaFoldDB" id="A0A7G9GA99"/>
<dbReference type="EMBL" id="CP060635">
    <property type="protein sequence ID" value="QNM07731.1"/>
    <property type="molecule type" value="Genomic_DNA"/>
</dbReference>
<keyword evidence="5" id="KW-1185">Reference proteome</keyword>
<reference evidence="4 5" key="1">
    <citation type="submission" date="2020-08" db="EMBL/GenBank/DDBJ databases">
        <authorList>
            <person name="Liu C."/>
            <person name="Sun Q."/>
        </authorList>
    </citation>
    <scope>NUCLEOTIDE SEQUENCE [LARGE SCALE GENOMIC DNA]</scope>
    <source>
        <strain evidence="4 5">NSJ-29</strain>
    </source>
</reference>
<evidence type="ECO:0000256" key="1">
    <source>
        <dbReference type="ARBA" id="ARBA00022729"/>
    </source>
</evidence>
<evidence type="ECO:0000256" key="2">
    <source>
        <dbReference type="SAM" id="SignalP"/>
    </source>
</evidence>
<dbReference type="KEGG" id="whj:H9Q79_12490"/>
<keyword evidence="1 2" id="KW-0732">Signal</keyword>
<feature type="signal peptide" evidence="2">
    <location>
        <begin position="1"/>
        <end position="22"/>
    </location>
</feature>
<feature type="chain" id="PRO_5038569106" evidence="2">
    <location>
        <begin position="23"/>
        <end position="286"/>
    </location>
</feature>
<organism evidence="4 5">
    <name type="scientific">Wansuia hejianensis</name>
    <dbReference type="NCBI Taxonomy" id="2763667"/>
    <lineage>
        <taxon>Bacteria</taxon>
        <taxon>Bacillati</taxon>
        <taxon>Bacillota</taxon>
        <taxon>Clostridia</taxon>
        <taxon>Lachnospirales</taxon>
        <taxon>Lachnospiraceae</taxon>
        <taxon>Wansuia</taxon>
    </lineage>
</organism>
<dbReference type="RefSeq" id="WP_249328419.1">
    <property type="nucleotide sequence ID" value="NZ_CP060635.1"/>
</dbReference>
<evidence type="ECO:0000313" key="5">
    <source>
        <dbReference type="Proteomes" id="UP000515860"/>
    </source>
</evidence>
<dbReference type="SUPFAM" id="SSF53850">
    <property type="entry name" value="Periplasmic binding protein-like II"/>
    <property type="match status" value="1"/>
</dbReference>
<dbReference type="Gene3D" id="3.40.190.10">
    <property type="entry name" value="Periplasmic binding protein-like II"/>
    <property type="match status" value="2"/>
</dbReference>
<dbReference type="Proteomes" id="UP000515860">
    <property type="component" value="Chromosome"/>
</dbReference>
<dbReference type="CDD" id="cd13530">
    <property type="entry name" value="PBP2_peptides_like"/>
    <property type="match status" value="1"/>
</dbReference>
<gene>
    <name evidence="4" type="ORF">H9Q79_12490</name>
</gene>
<protein>
    <submittedName>
        <fullName evidence="4">Amino acid ABC transporter substrate-binding protein</fullName>
    </submittedName>
</protein>
<evidence type="ECO:0000313" key="4">
    <source>
        <dbReference type="EMBL" id="QNM07731.1"/>
    </source>
</evidence>